<dbReference type="SUPFAM" id="SSF51556">
    <property type="entry name" value="Metallo-dependent hydrolases"/>
    <property type="match status" value="1"/>
</dbReference>
<comment type="caution">
    <text evidence="2">The sequence shown here is derived from an EMBL/GenBank/DDBJ whole genome shotgun (WGS) entry which is preliminary data.</text>
</comment>
<evidence type="ECO:0000259" key="1">
    <source>
        <dbReference type="Pfam" id="PF01979"/>
    </source>
</evidence>
<dbReference type="Pfam" id="PF01979">
    <property type="entry name" value="Amidohydro_1"/>
    <property type="match status" value="1"/>
</dbReference>
<dbReference type="InterPro" id="IPR011059">
    <property type="entry name" value="Metal-dep_hydrolase_composite"/>
</dbReference>
<dbReference type="OrthoDB" id="7838374at2"/>
<gene>
    <name evidence="2" type="ORF">ACM01_20950</name>
</gene>
<sequence length="785" mass="85785">MPPAPAWWRPLTVVEDKALEFARETNFREAAATLEAVGGLRAAPALQRLAAITFKPEAVVGRRIPTALAFMSRHGFRPIAFRRVRLHRYRARELWRFQWNVATLDRLAVADLLMPACDSLWVAFWDETAPLEIPGTVRFRSLKGPAYPSVRKEGQLRYELGGTNRMMTFIHAADEPVDIVRELGVLFDPEERPALARELVTAEGADVTEALRKHLSSLHDDVPGEELDIDAVMGRFDSVLAEHLSRSPSSSLSAVRRAVNRAREGATLDWAGLVRDLDGTEIRLPLWDRIQIGAQYIRHDEENTVCTIDEDGRSGWLSGRGTILPLDEPGPVHVREASDRPVEIVGVTVVDVAGGRLLPDMTLRLSDGRLTPADRGAAPSFPVIDGSGRYLCPGLHDGHVHYHDDDGALYLANGVTCVRNMWGNEEHLALAAGKDTGLPGPRLFTTSPVIDGPADSQASTWPGVVVCRSYEEGAKAATELADEGYPMLKVYGNLDRETLAGICAVAEARGLQVVGHCPGALTFEEAAGLGMACIEHLENVETGHLLPEYARALRSLGGRARQLGPAYTAVEALRIRTAGIDWAAMERMADVLAATGVAICPTLSVYRMMFQEPEVALRDPALEHLAPERVRHWHPRQDFRTRDLAPVWPDIVALSRQRLDNYLEIVALLHARGVRIIAGTDAPNPFLVPGFSLHRELSLLVQAGLAPTEALRCATTVPAEVFGPAGRREGPGAGGDFLLLDANPLESLRTLRQPLGVVTKGVYRSRSALTALLDGSRRDLTGAHR</sequence>
<protein>
    <recommendedName>
        <fullName evidence="1">Amidohydrolase-related domain-containing protein</fullName>
    </recommendedName>
</protein>
<dbReference type="Gene3D" id="3.20.20.140">
    <property type="entry name" value="Metal-dependent hydrolases"/>
    <property type="match status" value="1"/>
</dbReference>
<dbReference type="SUPFAM" id="SSF54919">
    <property type="entry name" value="Nucleoside diphosphate kinase, NDK"/>
    <property type="match status" value="1"/>
</dbReference>
<dbReference type="Gene3D" id="1.20.58.520">
    <property type="entry name" value="Amidohydrolase"/>
    <property type="match status" value="1"/>
</dbReference>
<dbReference type="PATRIC" id="fig|1938.3.peg.2660"/>
<name>A0A0J7ZAY2_STRVR</name>
<dbReference type="InterPro" id="IPR036850">
    <property type="entry name" value="NDK-like_dom_sf"/>
</dbReference>
<feature type="domain" description="Amidohydrolase-related" evidence="1">
    <location>
        <begin position="411"/>
        <end position="759"/>
    </location>
</feature>
<dbReference type="InterPro" id="IPR006680">
    <property type="entry name" value="Amidohydro-rel"/>
</dbReference>
<evidence type="ECO:0000313" key="2">
    <source>
        <dbReference type="EMBL" id="KMS72974.1"/>
    </source>
</evidence>
<dbReference type="EMBL" id="LFNT01000023">
    <property type="protein sequence ID" value="KMS72974.1"/>
    <property type="molecule type" value="Genomic_DNA"/>
</dbReference>
<dbReference type="InterPro" id="IPR051781">
    <property type="entry name" value="Metallo-dep_Hydrolase"/>
</dbReference>
<dbReference type="GO" id="GO:0016810">
    <property type="term" value="F:hydrolase activity, acting on carbon-nitrogen (but not peptide) bonds"/>
    <property type="evidence" value="ECO:0007669"/>
    <property type="project" value="InterPro"/>
</dbReference>
<evidence type="ECO:0000313" key="3">
    <source>
        <dbReference type="Proteomes" id="UP000037432"/>
    </source>
</evidence>
<dbReference type="SUPFAM" id="SSF51338">
    <property type="entry name" value="Composite domain of metallo-dependent hydrolases"/>
    <property type="match status" value="1"/>
</dbReference>
<proteinExistence type="predicted"/>
<reference evidence="2 3" key="1">
    <citation type="submission" date="2015-06" db="EMBL/GenBank/DDBJ databases">
        <authorList>
            <person name="Ju K.-S."/>
            <person name="Doroghazi J.R."/>
            <person name="Metcalf W.W."/>
        </authorList>
    </citation>
    <scope>NUCLEOTIDE SEQUENCE [LARGE SCALE GENOMIC DNA]</scope>
    <source>
        <strain evidence="2 3">NRRL 3414</strain>
    </source>
</reference>
<dbReference type="InterPro" id="IPR032466">
    <property type="entry name" value="Metal_Hydrolase"/>
</dbReference>
<organism evidence="2 3">
    <name type="scientific">Streptomyces viridochromogenes</name>
    <dbReference type="NCBI Taxonomy" id="1938"/>
    <lineage>
        <taxon>Bacteria</taxon>
        <taxon>Bacillati</taxon>
        <taxon>Actinomycetota</taxon>
        <taxon>Actinomycetes</taxon>
        <taxon>Kitasatosporales</taxon>
        <taxon>Streptomycetaceae</taxon>
        <taxon>Streptomyces</taxon>
    </lineage>
</organism>
<dbReference type="Gene3D" id="2.30.40.10">
    <property type="entry name" value="Urease, subunit C, domain 1"/>
    <property type="match status" value="2"/>
</dbReference>
<dbReference type="Gene3D" id="3.30.70.141">
    <property type="entry name" value="Nucleoside diphosphate kinase-like domain"/>
    <property type="match status" value="1"/>
</dbReference>
<dbReference type="PANTHER" id="PTHR43135">
    <property type="entry name" value="ALPHA-D-RIBOSE 1-METHYLPHOSPHONATE 5-TRIPHOSPHATE DIPHOSPHATASE"/>
    <property type="match status" value="1"/>
</dbReference>
<dbReference type="RefSeq" id="WP_048582838.1">
    <property type="nucleotide sequence ID" value="NZ_LFNT01000023.1"/>
</dbReference>
<accession>A0A0J7ZAY2</accession>
<dbReference type="Proteomes" id="UP000037432">
    <property type="component" value="Unassembled WGS sequence"/>
</dbReference>
<dbReference type="Gene3D" id="3.30.110.90">
    <property type="entry name" value="Amidohydrolase"/>
    <property type="match status" value="1"/>
</dbReference>
<dbReference type="PANTHER" id="PTHR43135:SF3">
    <property type="entry name" value="ALPHA-D-RIBOSE 1-METHYLPHOSPHONATE 5-TRIPHOSPHATE DIPHOSPHATASE"/>
    <property type="match status" value="1"/>
</dbReference>
<dbReference type="AlphaFoldDB" id="A0A0J7ZAY2"/>